<feature type="compositionally biased region" description="Acidic residues" evidence="1">
    <location>
        <begin position="256"/>
        <end position="268"/>
    </location>
</feature>
<proteinExistence type="predicted"/>
<evidence type="ECO:0000313" key="3">
    <source>
        <dbReference type="EMBL" id="GJE99874.1"/>
    </source>
</evidence>
<sequence length="526" mass="60008">MCALSATLRSKPNWWMKVQDRAIRDKWLEEASGAPPPYGDIPLMSHEVEFVLNELEWYANRRDQITGIEPSVYHRIWQSDSLIDEELQSKLVQQVALLEDIPDSAKDWHPNSDGQVLDLVHPSLYPIVYGRTHIYDCYDLRDQHVPIQFPAHAIDPALDYAVDHGWVIWFLSRHFAWIPTDFAISADGQFAKALGYINNLNQYTHAEMYPVMEKLVARFVPLWERVLAETDVHYEPPSRVQTDTYEWVPKTNDSGSDSDSDEDYEDEDMLDPEKLELRLPPIHTEFTPYPEPNPVSLKGRTLQVIVKLANIHLTPEKPRYPGGSWHVEGMMNESIVSTGLYYYDEENITLSSLAFRVVVQEPDVDQDDHRASEAIYGFGPGDGMNQVLGAVTTEQGRCLAFPNCYQHQVQPFELADASKPGHRKILALFLVDPSLSKPRPSTSNVPPQQPEVMRSVLRDITTSLGPRSGLGRLPLELLDLIVEQSDAVMTRAEAEAFRLELMDERRGMVQKNDEEIFAPTFNMCEH</sequence>
<keyword evidence="4" id="KW-1185">Reference proteome</keyword>
<name>A0A9P3GVA3_9APHY</name>
<dbReference type="AlphaFoldDB" id="A0A9P3GVA3"/>
<reference evidence="3 4" key="1">
    <citation type="submission" date="2021-08" db="EMBL/GenBank/DDBJ databases">
        <title>Draft Genome Sequence of Phanerochaete sordida strain YK-624.</title>
        <authorList>
            <person name="Mori T."/>
            <person name="Dohra H."/>
            <person name="Suzuki T."/>
            <person name="Kawagishi H."/>
            <person name="Hirai H."/>
        </authorList>
    </citation>
    <scope>NUCLEOTIDE SEQUENCE [LARGE SCALE GENOMIC DNA]</scope>
    <source>
        <strain evidence="3 4">YK-624</strain>
    </source>
</reference>
<comment type="caution">
    <text evidence="3">The sequence shown here is derived from an EMBL/GenBank/DDBJ whole genome shotgun (WGS) entry which is preliminary data.</text>
</comment>
<dbReference type="Proteomes" id="UP000703269">
    <property type="component" value="Unassembled WGS sequence"/>
</dbReference>
<evidence type="ECO:0000256" key="1">
    <source>
        <dbReference type="SAM" id="MobiDB-lite"/>
    </source>
</evidence>
<dbReference type="InterPro" id="IPR025340">
    <property type="entry name" value="DUF4246"/>
</dbReference>
<feature type="region of interest" description="Disordered" evidence="1">
    <location>
        <begin position="243"/>
        <end position="268"/>
    </location>
</feature>
<dbReference type="PANTHER" id="PTHR33119">
    <property type="entry name" value="IFI3P"/>
    <property type="match status" value="1"/>
</dbReference>
<evidence type="ECO:0000259" key="2">
    <source>
        <dbReference type="Pfam" id="PF14033"/>
    </source>
</evidence>
<organism evidence="3 4">
    <name type="scientific">Phanerochaete sordida</name>
    <dbReference type="NCBI Taxonomy" id="48140"/>
    <lineage>
        <taxon>Eukaryota</taxon>
        <taxon>Fungi</taxon>
        <taxon>Dikarya</taxon>
        <taxon>Basidiomycota</taxon>
        <taxon>Agaricomycotina</taxon>
        <taxon>Agaricomycetes</taxon>
        <taxon>Polyporales</taxon>
        <taxon>Phanerochaetaceae</taxon>
        <taxon>Phanerochaete</taxon>
    </lineage>
</organism>
<evidence type="ECO:0000313" key="4">
    <source>
        <dbReference type="Proteomes" id="UP000703269"/>
    </source>
</evidence>
<protein>
    <submittedName>
        <fullName evidence="3">DUF4246 domain-containing protein</fullName>
    </submittedName>
</protein>
<gene>
    <name evidence="3" type="ORF">PsYK624_161480</name>
</gene>
<dbReference type="Pfam" id="PF14033">
    <property type="entry name" value="DUF4246"/>
    <property type="match status" value="1"/>
</dbReference>
<feature type="domain" description="DUF4246" evidence="2">
    <location>
        <begin position="48"/>
        <end position="454"/>
    </location>
</feature>
<dbReference type="InterPro" id="IPR049192">
    <property type="entry name" value="DUF4246_C"/>
</dbReference>
<accession>A0A9P3GVA3</accession>
<dbReference type="PANTHER" id="PTHR33119:SF1">
    <property type="entry name" value="FE2OG DIOXYGENASE DOMAIN-CONTAINING PROTEIN"/>
    <property type="match status" value="1"/>
</dbReference>
<dbReference type="OrthoDB" id="415532at2759"/>
<dbReference type="EMBL" id="BPQB01000123">
    <property type="protein sequence ID" value="GJE99874.1"/>
    <property type="molecule type" value="Genomic_DNA"/>
</dbReference>